<gene>
    <name evidence="1" type="ORF">DSM3645_17825</name>
</gene>
<accession>A3ZNY7</accession>
<evidence type="ECO:0000313" key="1">
    <source>
        <dbReference type="EMBL" id="EAQ82035.1"/>
    </source>
</evidence>
<dbReference type="STRING" id="314230.DSM3645_17825"/>
<reference evidence="1 2" key="1">
    <citation type="submission" date="2006-02" db="EMBL/GenBank/DDBJ databases">
        <authorList>
            <person name="Amann R."/>
            <person name="Ferriera S."/>
            <person name="Johnson J."/>
            <person name="Kravitz S."/>
            <person name="Halpern A."/>
            <person name="Remington K."/>
            <person name="Beeson K."/>
            <person name="Tran B."/>
            <person name="Rogers Y.-H."/>
            <person name="Friedman R."/>
            <person name="Venter J.C."/>
        </authorList>
    </citation>
    <scope>NUCLEOTIDE SEQUENCE [LARGE SCALE GENOMIC DNA]</scope>
    <source>
        <strain evidence="1 2">DSM 3645</strain>
    </source>
</reference>
<organism evidence="1 2">
    <name type="scientific">Blastopirellula marina DSM 3645</name>
    <dbReference type="NCBI Taxonomy" id="314230"/>
    <lineage>
        <taxon>Bacteria</taxon>
        <taxon>Pseudomonadati</taxon>
        <taxon>Planctomycetota</taxon>
        <taxon>Planctomycetia</taxon>
        <taxon>Pirellulales</taxon>
        <taxon>Pirellulaceae</taxon>
        <taxon>Blastopirellula</taxon>
    </lineage>
</organism>
<dbReference type="Proteomes" id="UP000004358">
    <property type="component" value="Unassembled WGS sequence"/>
</dbReference>
<dbReference type="EMBL" id="AANZ01000003">
    <property type="protein sequence ID" value="EAQ82035.1"/>
    <property type="molecule type" value="Genomic_DNA"/>
</dbReference>
<evidence type="ECO:0000313" key="2">
    <source>
        <dbReference type="Proteomes" id="UP000004358"/>
    </source>
</evidence>
<dbReference type="AlphaFoldDB" id="A3ZNY7"/>
<proteinExistence type="predicted"/>
<protein>
    <submittedName>
        <fullName evidence="1">Uncharacterized protein</fullName>
    </submittedName>
</protein>
<comment type="caution">
    <text evidence="1">The sequence shown here is derived from an EMBL/GenBank/DDBJ whole genome shotgun (WGS) entry which is preliminary data.</text>
</comment>
<name>A3ZNY7_9BACT</name>
<sequence>MDRAKADSIEMRTLAAGENELAIRLVTRAPRFYDLRAD</sequence>
<dbReference type="HOGENOM" id="CLU_3325112_0_0_0"/>